<dbReference type="PANTHER" id="PTHR30015:SF7">
    <property type="entry name" value="TYPE IV METHYL-DIRECTED RESTRICTION ENZYME ECOKMRR"/>
    <property type="match status" value="1"/>
</dbReference>
<dbReference type="Gene3D" id="3.40.1350.10">
    <property type="match status" value="1"/>
</dbReference>
<comment type="caution">
    <text evidence="3">The sequence shown here is derived from an EMBL/GenBank/DDBJ whole genome shotgun (WGS) entry which is preliminary data.</text>
</comment>
<evidence type="ECO:0000313" key="4">
    <source>
        <dbReference type="Proteomes" id="UP000679690"/>
    </source>
</evidence>
<evidence type="ECO:0000313" key="3">
    <source>
        <dbReference type="EMBL" id="MBO3738787.1"/>
    </source>
</evidence>
<dbReference type="InterPro" id="IPR007560">
    <property type="entry name" value="Restrct_endonuc_IV_Mrr"/>
</dbReference>
<dbReference type="InterPro" id="IPR052906">
    <property type="entry name" value="Type_IV_Methyl-Rstrct_Enzyme"/>
</dbReference>
<protein>
    <submittedName>
        <fullName evidence="3">Restriction endonuclease</fullName>
    </submittedName>
</protein>
<feature type="domain" description="Restriction endonuclease type IV Mrr" evidence="2">
    <location>
        <begin position="401"/>
        <end position="513"/>
    </location>
</feature>
<dbReference type="SUPFAM" id="SSF52980">
    <property type="entry name" value="Restriction endonuclease-like"/>
    <property type="match status" value="1"/>
</dbReference>
<dbReference type="PANTHER" id="PTHR30015">
    <property type="entry name" value="MRR RESTRICTION SYSTEM PROTEIN"/>
    <property type="match status" value="1"/>
</dbReference>
<keyword evidence="4" id="KW-1185">Reference proteome</keyword>
<proteinExistence type="predicted"/>
<dbReference type="Pfam" id="PF04471">
    <property type="entry name" value="Mrr_cat"/>
    <property type="match status" value="1"/>
</dbReference>
<keyword evidence="3" id="KW-0540">Nuclease</keyword>
<keyword evidence="3" id="KW-0378">Hydrolase</keyword>
<dbReference type="EMBL" id="JAGFNS010000008">
    <property type="protein sequence ID" value="MBO3738787.1"/>
    <property type="molecule type" value="Genomic_DNA"/>
</dbReference>
<keyword evidence="3" id="KW-0255">Endonuclease</keyword>
<name>A0ABS3UJ26_9ACTN</name>
<dbReference type="RefSeq" id="WP_208467936.1">
    <property type="nucleotide sequence ID" value="NZ_JAGFNS010000008.1"/>
</dbReference>
<feature type="region of interest" description="Disordered" evidence="1">
    <location>
        <begin position="370"/>
        <end position="395"/>
    </location>
</feature>
<dbReference type="InterPro" id="IPR011335">
    <property type="entry name" value="Restrct_endonuc-II-like"/>
</dbReference>
<dbReference type="GO" id="GO:0004519">
    <property type="term" value="F:endonuclease activity"/>
    <property type="evidence" value="ECO:0007669"/>
    <property type="project" value="UniProtKB-KW"/>
</dbReference>
<evidence type="ECO:0000259" key="2">
    <source>
        <dbReference type="Pfam" id="PF04471"/>
    </source>
</evidence>
<reference evidence="3 4" key="1">
    <citation type="submission" date="2021-03" db="EMBL/GenBank/DDBJ databases">
        <title>Actinoplanes flavus sp. nov., a novel actinomycete isolated from Coconut Palm rhizosphere soil.</title>
        <authorList>
            <person name="Luo X."/>
        </authorList>
    </citation>
    <scope>NUCLEOTIDE SEQUENCE [LARGE SCALE GENOMIC DNA]</scope>
    <source>
        <strain evidence="3 4">NEAU-H7</strain>
    </source>
</reference>
<sequence length="530" mass="58588">MAGKRNPGVLDLLVEAQRRRQREQQAQQRAWEAAHAEQQKAHRAAQRAAARGHKALLEAYQRDRDADAARQTAELEQRIMSLGRILIDGVALPPLQPAYLKTTAPEVPFQPGVLAQPIPMPDPARYQVPSLPALQALHPTARRAHADQVAHARGRFQHDWQAAQAAEADRLRRLDEAQRQHQAWLYAQQRQAAEYNVRVDALPGRLQAGVREAVEEYFTAAMYVAAGWPAPFPRQVGIEWDSADRQLIIDWQLPGFEIVPDADRIRYVKTSDEHKRIAMPAGRRAALYRDAICQSALRVVSDLLRADHYGCVTSVVFNGYVMARDPATGQDTERCLISATVRREDLGGVHLAEVDAAACLRQLRAQVSARPERLEPVRPGRRARGSAEPRGAAVDDQDDLYQMDPGRFEELVAELFRVRGLEVTKTGRSGDGGVDVEARDPDPITGGLIVIQAKRYRATVSPSVVRDLYGTVQHRGAIKGVLVVTSGFGPGSQEFAHGKPLTLINGTELANLLAHHGLQGRLGTLDHQKP</sequence>
<organism evidence="3 4">
    <name type="scientific">Actinoplanes flavus</name>
    <dbReference type="NCBI Taxonomy" id="2820290"/>
    <lineage>
        <taxon>Bacteria</taxon>
        <taxon>Bacillati</taxon>
        <taxon>Actinomycetota</taxon>
        <taxon>Actinomycetes</taxon>
        <taxon>Micromonosporales</taxon>
        <taxon>Micromonosporaceae</taxon>
        <taxon>Actinoplanes</taxon>
    </lineage>
</organism>
<dbReference type="InterPro" id="IPR011856">
    <property type="entry name" value="tRNA_endonuc-like_dom_sf"/>
</dbReference>
<gene>
    <name evidence="3" type="ORF">J5X75_14770</name>
</gene>
<evidence type="ECO:0000256" key="1">
    <source>
        <dbReference type="SAM" id="MobiDB-lite"/>
    </source>
</evidence>
<dbReference type="Proteomes" id="UP000679690">
    <property type="component" value="Unassembled WGS sequence"/>
</dbReference>
<accession>A0ABS3UJ26</accession>